<dbReference type="Pfam" id="PF17844">
    <property type="entry name" value="SCP_3"/>
    <property type="match status" value="1"/>
</dbReference>
<feature type="domain" description="Bacterial SCP orthologue" evidence="1">
    <location>
        <begin position="16"/>
        <end position="107"/>
    </location>
</feature>
<dbReference type="Gene3D" id="3.30.1050.40">
    <property type="match status" value="1"/>
</dbReference>
<accession>A0A2A9CSX3</accession>
<dbReference type="InterPro" id="IPR041629">
    <property type="entry name" value="SCP_3"/>
</dbReference>
<gene>
    <name evidence="2" type="ORF">ATK74_1837</name>
</gene>
<proteinExistence type="predicted"/>
<dbReference type="AlphaFoldDB" id="A0A2A9CSX3"/>
<name>A0A2A9CSX3_9ACTN</name>
<evidence type="ECO:0000313" key="3">
    <source>
        <dbReference type="Proteomes" id="UP000226079"/>
    </source>
</evidence>
<dbReference type="EMBL" id="PDJC01000001">
    <property type="protein sequence ID" value="PFG17271.1"/>
    <property type="molecule type" value="Genomic_DNA"/>
</dbReference>
<evidence type="ECO:0000259" key="1">
    <source>
        <dbReference type="Pfam" id="PF17844"/>
    </source>
</evidence>
<comment type="caution">
    <text evidence="2">The sequence shown here is derived from an EMBL/GenBank/DDBJ whole genome shotgun (WGS) entry which is preliminary data.</text>
</comment>
<sequence length="114" mass="11700">MCAELATGTTDLSPSDLARAARTTCALLGARYPGGSVEVRVPPVAAVQLGIGERGRHTRGTPPNVVQTDAITLLRLAGGTLGWADALADHLVTASGVHSDLDGLWPLPELVSAH</sequence>
<keyword evidence="3" id="KW-1185">Reference proteome</keyword>
<reference evidence="2 3" key="1">
    <citation type="submission" date="2017-10" db="EMBL/GenBank/DDBJ databases">
        <title>Sequencing the genomes of 1000 actinobacteria strains.</title>
        <authorList>
            <person name="Klenk H.-P."/>
        </authorList>
    </citation>
    <scope>NUCLEOTIDE SEQUENCE [LARGE SCALE GENOMIC DNA]</scope>
    <source>
        <strain evidence="2 3">DSM 15597</strain>
    </source>
</reference>
<dbReference type="Proteomes" id="UP000226079">
    <property type="component" value="Unassembled WGS sequence"/>
</dbReference>
<protein>
    <recommendedName>
        <fullName evidence="1">Bacterial SCP orthologue domain-containing protein</fullName>
    </recommendedName>
</protein>
<organism evidence="2 3">
    <name type="scientific">Propionicimonas paludicola</name>
    <dbReference type="NCBI Taxonomy" id="185243"/>
    <lineage>
        <taxon>Bacteria</taxon>
        <taxon>Bacillati</taxon>
        <taxon>Actinomycetota</taxon>
        <taxon>Actinomycetes</taxon>
        <taxon>Propionibacteriales</taxon>
        <taxon>Nocardioidaceae</taxon>
        <taxon>Propionicimonas</taxon>
    </lineage>
</organism>
<evidence type="ECO:0000313" key="2">
    <source>
        <dbReference type="EMBL" id="PFG17271.1"/>
    </source>
</evidence>